<accession>A0A834SJ71</accession>
<dbReference type="InterPro" id="IPR011990">
    <property type="entry name" value="TPR-like_helical_dom_sf"/>
</dbReference>
<comment type="similarity">
    <text evidence="1">Belongs to the PPR family. PCMP-H subfamily.</text>
</comment>
<dbReference type="PANTHER" id="PTHR47926">
    <property type="entry name" value="PENTATRICOPEPTIDE REPEAT-CONTAINING PROTEIN"/>
    <property type="match status" value="1"/>
</dbReference>
<dbReference type="AlphaFoldDB" id="A0A834SJ71"/>
<dbReference type="InterPro" id="IPR032867">
    <property type="entry name" value="DYW_dom"/>
</dbReference>
<dbReference type="GO" id="GO:0009451">
    <property type="term" value="P:RNA modification"/>
    <property type="evidence" value="ECO:0007669"/>
    <property type="project" value="InterPro"/>
</dbReference>
<sequence length="376" mass="42549">MLAAAACPNQYTLSTVFKCCSLANNLRLGKGLHGWILRKGIDADVVLENSMLDLYFKCRDFKYANRFFELMKDRDVVSWNIMTGSYLRAGDVEKSLDIFKNLPFKDVVTWNTIIDGLMQCGYERYALEQLYYMVESRVELSAVTFSIALILASSLSLVELGRQVHGRVLKFGMNGDGYIRSSLIEMYCKCGRMDKASFIIREIPLNFLRTQNSGVSCNEPVSETVSWSSMVSGYVSNGNYVDALKSFKVMVRELVIVDILTITSIISACANIGILEFGRLKEIGYSLDVELVTQDVDEEQGEVLIGHHSEKLAVVFGIINTGPNAPIRIMKNLRICTDCHNFIKYTSHLLQREITVRDIHRFHHFKHGSCSCGDYW</sequence>
<dbReference type="PROSITE" id="PS51375">
    <property type="entry name" value="PPR"/>
    <property type="match status" value="2"/>
</dbReference>
<dbReference type="GO" id="GO:0003723">
    <property type="term" value="F:RNA binding"/>
    <property type="evidence" value="ECO:0007669"/>
    <property type="project" value="InterPro"/>
</dbReference>
<evidence type="ECO:0000313" key="5">
    <source>
        <dbReference type="EMBL" id="KAF7805270.1"/>
    </source>
</evidence>
<feature type="repeat" description="PPR" evidence="3">
    <location>
        <begin position="223"/>
        <end position="253"/>
    </location>
</feature>
<feature type="domain" description="DYW" evidence="4">
    <location>
        <begin position="284"/>
        <end position="376"/>
    </location>
</feature>
<dbReference type="Pfam" id="PF14432">
    <property type="entry name" value="DYW_deaminase"/>
    <property type="match status" value="1"/>
</dbReference>
<dbReference type="OrthoDB" id="442680at2759"/>
<gene>
    <name evidence="5" type="ORF">G2W53_044381</name>
</gene>
<dbReference type="EMBL" id="JAAIUW010000013">
    <property type="protein sequence ID" value="KAF7805270.1"/>
    <property type="molecule type" value="Genomic_DNA"/>
</dbReference>
<evidence type="ECO:0000256" key="1">
    <source>
        <dbReference type="ARBA" id="ARBA00006643"/>
    </source>
</evidence>
<dbReference type="Gene3D" id="1.25.40.10">
    <property type="entry name" value="Tetratricopeptide repeat domain"/>
    <property type="match status" value="2"/>
</dbReference>
<name>A0A834SJ71_9FABA</name>
<dbReference type="NCBIfam" id="TIGR00756">
    <property type="entry name" value="PPR"/>
    <property type="match status" value="2"/>
</dbReference>
<organism evidence="5 6">
    <name type="scientific">Senna tora</name>
    <dbReference type="NCBI Taxonomy" id="362788"/>
    <lineage>
        <taxon>Eukaryota</taxon>
        <taxon>Viridiplantae</taxon>
        <taxon>Streptophyta</taxon>
        <taxon>Embryophyta</taxon>
        <taxon>Tracheophyta</taxon>
        <taxon>Spermatophyta</taxon>
        <taxon>Magnoliopsida</taxon>
        <taxon>eudicotyledons</taxon>
        <taxon>Gunneridae</taxon>
        <taxon>Pentapetalae</taxon>
        <taxon>rosids</taxon>
        <taxon>fabids</taxon>
        <taxon>Fabales</taxon>
        <taxon>Fabaceae</taxon>
        <taxon>Caesalpinioideae</taxon>
        <taxon>Cassia clade</taxon>
        <taxon>Senna</taxon>
    </lineage>
</organism>
<evidence type="ECO:0000256" key="2">
    <source>
        <dbReference type="ARBA" id="ARBA00022737"/>
    </source>
</evidence>
<dbReference type="Proteomes" id="UP000634136">
    <property type="component" value="Unassembled WGS sequence"/>
</dbReference>
<evidence type="ECO:0000256" key="3">
    <source>
        <dbReference type="PROSITE-ProRule" id="PRU00708"/>
    </source>
</evidence>
<keyword evidence="6" id="KW-1185">Reference proteome</keyword>
<dbReference type="Pfam" id="PF01535">
    <property type="entry name" value="PPR"/>
    <property type="match status" value="5"/>
</dbReference>
<comment type="caution">
    <text evidence="5">The sequence shown here is derived from an EMBL/GenBank/DDBJ whole genome shotgun (WGS) entry which is preliminary data.</text>
</comment>
<dbReference type="GO" id="GO:0008270">
    <property type="term" value="F:zinc ion binding"/>
    <property type="evidence" value="ECO:0007669"/>
    <property type="project" value="InterPro"/>
</dbReference>
<evidence type="ECO:0000313" key="6">
    <source>
        <dbReference type="Proteomes" id="UP000634136"/>
    </source>
</evidence>
<feature type="repeat" description="PPR" evidence="3">
    <location>
        <begin position="75"/>
        <end position="109"/>
    </location>
</feature>
<protein>
    <submittedName>
        <fullName evidence="5">Putative pentatricopeptide repeat-containing protein</fullName>
    </submittedName>
</protein>
<keyword evidence="2" id="KW-0677">Repeat</keyword>
<proteinExistence type="inferred from homology"/>
<dbReference type="InterPro" id="IPR002885">
    <property type="entry name" value="PPR_rpt"/>
</dbReference>
<reference evidence="5" key="1">
    <citation type="submission" date="2020-09" db="EMBL/GenBank/DDBJ databases">
        <title>Genome-Enabled Discovery of Anthraquinone Biosynthesis in Senna tora.</title>
        <authorList>
            <person name="Kang S.-H."/>
            <person name="Pandey R.P."/>
            <person name="Lee C.-M."/>
            <person name="Sim J.-S."/>
            <person name="Jeong J.-T."/>
            <person name="Choi B.-S."/>
            <person name="Jung M."/>
            <person name="Ginzburg D."/>
            <person name="Zhao K."/>
            <person name="Won S.Y."/>
            <person name="Oh T.-J."/>
            <person name="Yu Y."/>
            <person name="Kim N.-H."/>
            <person name="Lee O.R."/>
            <person name="Lee T.-H."/>
            <person name="Bashyal P."/>
            <person name="Kim T.-S."/>
            <person name="Lee W.-H."/>
            <person name="Kawkins C."/>
            <person name="Kim C.-K."/>
            <person name="Kim J.S."/>
            <person name="Ahn B.O."/>
            <person name="Rhee S.Y."/>
            <person name="Sohng J.K."/>
        </authorList>
    </citation>
    <scope>NUCLEOTIDE SEQUENCE</scope>
    <source>
        <tissue evidence="5">Leaf</tissue>
    </source>
</reference>
<dbReference type="InterPro" id="IPR046960">
    <property type="entry name" value="PPR_At4g14850-like_plant"/>
</dbReference>
<evidence type="ECO:0000259" key="4">
    <source>
        <dbReference type="Pfam" id="PF14432"/>
    </source>
</evidence>